<dbReference type="Gene3D" id="3.30.1200.10">
    <property type="entry name" value="YggU-like"/>
    <property type="match status" value="1"/>
</dbReference>
<dbReference type="SUPFAM" id="SSF69786">
    <property type="entry name" value="YggU-like"/>
    <property type="match status" value="1"/>
</dbReference>
<name>A0A554X646_9BURK</name>
<dbReference type="HAMAP" id="MF_00634">
    <property type="entry name" value="UPF0235"/>
    <property type="match status" value="1"/>
</dbReference>
<gene>
    <name evidence="3" type="ORF">Tther_00560</name>
</gene>
<dbReference type="Proteomes" id="UP000318542">
    <property type="component" value="Unassembled WGS sequence"/>
</dbReference>
<proteinExistence type="inferred from homology"/>
<organism evidence="3 4">
    <name type="scientific">Tepidimonas thermarum</name>
    <dbReference type="NCBI Taxonomy" id="335431"/>
    <lineage>
        <taxon>Bacteria</taxon>
        <taxon>Pseudomonadati</taxon>
        <taxon>Pseudomonadota</taxon>
        <taxon>Betaproteobacteria</taxon>
        <taxon>Burkholderiales</taxon>
        <taxon>Tepidimonas</taxon>
    </lineage>
</organism>
<sequence length="98" mass="10233">MATLVLYCQPGARHTRVAGLHDGKPKVQLQAPPVDGAANEALIAFVAQRCGVARSRVRIVQGHTSRLKRLEVDGVDDQTARAALLGAPAAPEASDPSA</sequence>
<dbReference type="InterPro" id="IPR036591">
    <property type="entry name" value="YggU-like_sf"/>
</dbReference>
<reference evidence="3 4" key="1">
    <citation type="submission" date="2019-07" db="EMBL/GenBank/DDBJ databases">
        <title>Tepidimonas thermarum AA-1 draft genome.</title>
        <authorList>
            <person name="Da Costa M.S."/>
            <person name="Froufe H.J.C."/>
            <person name="Egas C."/>
            <person name="Albuquerque L."/>
        </authorList>
    </citation>
    <scope>NUCLEOTIDE SEQUENCE [LARGE SCALE GENOMIC DNA]</scope>
    <source>
        <strain evidence="3 4">AA-1</strain>
    </source>
</reference>
<keyword evidence="4" id="KW-1185">Reference proteome</keyword>
<dbReference type="OrthoDB" id="9800587at2"/>
<comment type="caution">
    <text evidence="3">The sequence shown here is derived from an EMBL/GenBank/DDBJ whole genome shotgun (WGS) entry which is preliminary data.</text>
</comment>
<evidence type="ECO:0000256" key="1">
    <source>
        <dbReference type="ARBA" id="ARBA00010364"/>
    </source>
</evidence>
<evidence type="ECO:0000256" key="2">
    <source>
        <dbReference type="HAMAP-Rule" id="MF_00634"/>
    </source>
</evidence>
<accession>A0A554X646</accession>
<evidence type="ECO:0000313" key="3">
    <source>
        <dbReference type="EMBL" id="TSE31277.1"/>
    </source>
</evidence>
<evidence type="ECO:0000313" key="4">
    <source>
        <dbReference type="Proteomes" id="UP000318542"/>
    </source>
</evidence>
<protein>
    <recommendedName>
        <fullName evidence="2">UPF0235 protein Tther_00560</fullName>
    </recommendedName>
</protein>
<dbReference type="RefSeq" id="WP_143900678.1">
    <property type="nucleotide sequence ID" value="NZ_VJOL01000006.1"/>
</dbReference>
<dbReference type="NCBIfam" id="TIGR00251">
    <property type="entry name" value="DUF167 family protein"/>
    <property type="match status" value="1"/>
</dbReference>
<dbReference type="SMART" id="SM01152">
    <property type="entry name" value="DUF167"/>
    <property type="match status" value="1"/>
</dbReference>
<comment type="similarity">
    <text evidence="1 2">Belongs to the UPF0235 family.</text>
</comment>
<dbReference type="Pfam" id="PF02594">
    <property type="entry name" value="DUF167"/>
    <property type="match status" value="1"/>
</dbReference>
<dbReference type="PANTHER" id="PTHR13420:SF7">
    <property type="entry name" value="UPF0235 PROTEIN C15ORF40"/>
    <property type="match status" value="1"/>
</dbReference>
<dbReference type="EMBL" id="VJOL01000006">
    <property type="protein sequence ID" value="TSE31277.1"/>
    <property type="molecule type" value="Genomic_DNA"/>
</dbReference>
<dbReference type="PANTHER" id="PTHR13420">
    <property type="entry name" value="UPF0235 PROTEIN C15ORF40"/>
    <property type="match status" value="1"/>
</dbReference>
<dbReference type="InterPro" id="IPR003746">
    <property type="entry name" value="DUF167"/>
</dbReference>
<dbReference type="AlphaFoldDB" id="A0A554X646"/>
<dbReference type="GO" id="GO:0005737">
    <property type="term" value="C:cytoplasm"/>
    <property type="evidence" value="ECO:0007669"/>
    <property type="project" value="TreeGrafter"/>
</dbReference>